<evidence type="ECO:0000256" key="3">
    <source>
        <dbReference type="ARBA" id="ARBA00022741"/>
    </source>
</evidence>
<evidence type="ECO:0000256" key="6">
    <source>
        <dbReference type="PROSITE-ProRule" id="PRU00283"/>
    </source>
</evidence>
<reference evidence="9" key="2">
    <citation type="submission" date="2025-09" db="UniProtKB">
        <authorList>
            <consortium name="Ensembl"/>
        </authorList>
    </citation>
    <scope>IDENTIFICATION</scope>
</reference>
<proteinExistence type="inferred from homology"/>
<dbReference type="InterPro" id="IPR027417">
    <property type="entry name" value="P-loop_NTPase"/>
</dbReference>
<keyword evidence="10" id="KW-1185">Reference proteome</keyword>
<evidence type="ECO:0000259" key="8">
    <source>
        <dbReference type="PROSITE" id="PS50067"/>
    </source>
</evidence>
<evidence type="ECO:0000256" key="1">
    <source>
        <dbReference type="ARBA" id="ARBA00004245"/>
    </source>
</evidence>
<keyword evidence="4" id="KW-0067">ATP-binding</keyword>
<protein>
    <recommendedName>
        <fullName evidence="8">Kinesin motor domain-containing protein</fullName>
    </recommendedName>
</protein>
<dbReference type="SUPFAM" id="SSF52540">
    <property type="entry name" value="P-loop containing nucleoside triphosphate hydrolases"/>
    <property type="match status" value="1"/>
</dbReference>
<feature type="compositionally biased region" description="Polar residues" evidence="7">
    <location>
        <begin position="231"/>
        <end position="245"/>
    </location>
</feature>
<keyword evidence="3" id="KW-0547">Nucleotide-binding</keyword>
<dbReference type="SMART" id="SM00129">
    <property type="entry name" value="KISc"/>
    <property type="match status" value="1"/>
</dbReference>
<dbReference type="AlphaFoldDB" id="A0A8C3WL29"/>
<comment type="similarity">
    <text evidence="6">Belongs to the TRAFAC class myosin-kinesin ATPase superfamily. Kinesin family.</text>
</comment>
<evidence type="ECO:0000256" key="4">
    <source>
        <dbReference type="ARBA" id="ARBA00022840"/>
    </source>
</evidence>
<name>A0A8C3WL29_9CETA</name>
<dbReference type="GO" id="GO:0015630">
    <property type="term" value="C:microtubule cytoskeleton"/>
    <property type="evidence" value="ECO:0007669"/>
    <property type="project" value="TreeGrafter"/>
</dbReference>
<feature type="compositionally biased region" description="Pro residues" evidence="7">
    <location>
        <begin position="205"/>
        <end position="222"/>
    </location>
</feature>
<dbReference type="Gene3D" id="3.40.850.10">
    <property type="entry name" value="Kinesin motor domain"/>
    <property type="match status" value="1"/>
</dbReference>
<evidence type="ECO:0000256" key="7">
    <source>
        <dbReference type="SAM" id="MobiDB-lite"/>
    </source>
</evidence>
<dbReference type="PANTHER" id="PTHR47972:SF63">
    <property type="entry name" value="KINESIN FAMILY MEMBER 25"/>
    <property type="match status" value="1"/>
</dbReference>
<dbReference type="GO" id="GO:0003777">
    <property type="term" value="F:microtubule motor activity"/>
    <property type="evidence" value="ECO:0007669"/>
    <property type="project" value="InterPro"/>
</dbReference>
<dbReference type="GeneTree" id="ENSGT00940000162166"/>
<evidence type="ECO:0000256" key="5">
    <source>
        <dbReference type="ARBA" id="ARBA00023212"/>
    </source>
</evidence>
<dbReference type="GO" id="GO:0007018">
    <property type="term" value="P:microtubule-based movement"/>
    <property type="evidence" value="ECO:0007669"/>
    <property type="project" value="InterPro"/>
</dbReference>
<feature type="region of interest" description="Disordered" evidence="7">
    <location>
        <begin position="199"/>
        <end position="246"/>
    </location>
</feature>
<dbReference type="InterPro" id="IPR036961">
    <property type="entry name" value="Kinesin_motor_dom_sf"/>
</dbReference>
<evidence type="ECO:0000313" key="10">
    <source>
        <dbReference type="Proteomes" id="UP000694540"/>
    </source>
</evidence>
<accession>A0A8C3WL29</accession>
<dbReference type="PRINTS" id="PR00380">
    <property type="entry name" value="KINESINHEAVY"/>
</dbReference>
<dbReference type="Proteomes" id="UP000694540">
    <property type="component" value="Unplaced"/>
</dbReference>
<dbReference type="GO" id="GO:0005524">
    <property type="term" value="F:ATP binding"/>
    <property type="evidence" value="ECO:0007669"/>
    <property type="project" value="UniProtKB-KW"/>
</dbReference>
<evidence type="ECO:0000313" key="9">
    <source>
        <dbReference type="Ensembl" id="ENSCWAP00000015279.1"/>
    </source>
</evidence>
<reference evidence="9" key="1">
    <citation type="submission" date="2025-08" db="UniProtKB">
        <authorList>
            <consortium name="Ensembl"/>
        </authorList>
    </citation>
    <scope>IDENTIFICATION</scope>
</reference>
<evidence type="ECO:0000256" key="2">
    <source>
        <dbReference type="ARBA" id="ARBA00022490"/>
    </source>
</evidence>
<comment type="caution">
    <text evidence="6">Lacks conserved residue(s) required for the propagation of feature annotation.</text>
</comment>
<comment type="subcellular location">
    <subcellularLocation>
        <location evidence="1">Cytoplasm</location>
        <location evidence="1">Cytoskeleton</location>
    </subcellularLocation>
</comment>
<dbReference type="Ensembl" id="ENSCWAT00000016583.1">
    <property type="protein sequence ID" value="ENSCWAP00000015279.1"/>
    <property type="gene ID" value="ENSCWAG00000011808.1"/>
</dbReference>
<feature type="region of interest" description="Disordered" evidence="7">
    <location>
        <begin position="1"/>
        <end position="26"/>
    </location>
</feature>
<dbReference type="InterPro" id="IPR001752">
    <property type="entry name" value="Kinesin_motor_dom"/>
</dbReference>
<dbReference type="Pfam" id="PF00225">
    <property type="entry name" value="Kinesin"/>
    <property type="match status" value="2"/>
</dbReference>
<feature type="domain" description="Kinesin motor" evidence="8">
    <location>
        <begin position="1"/>
        <end position="350"/>
    </location>
</feature>
<keyword evidence="5" id="KW-0206">Cytoskeleton</keyword>
<keyword evidence="2" id="KW-0963">Cytoplasm</keyword>
<dbReference type="PROSITE" id="PS50067">
    <property type="entry name" value="KINESIN_MOTOR_2"/>
    <property type="match status" value="1"/>
</dbReference>
<organism evidence="9 10">
    <name type="scientific">Catagonus wagneri</name>
    <name type="common">Chacoan peccary</name>
    <dbReference type="NCBI Taxonomy" id="51154"/>
    <lineage>
        <taxon>Eukaryota</taxon>
        <taxon>Metazoa</taxon>
        <taxon>Chordata</taxon>
        <taxon>Craniata</taxon>
        <taxon>Vertebrata</taxon>
        <taxon>Euteleostomi</taxon>
        <taxon>Mammalia</taxon>
        <taxon>Eutheria</taxon>
        <taxon>Laurasiatheria</taxon>
        <taxon>Artiodactyla</taxon>
        <taxon>Suina</taxon>
        <taxon>Tayassuidae</taxon>
        <taxon>Catagonus</taxon>
    </lineage>
</organism>
<sequence length="361" mass="37357">GHWPLGLHSQLTRSEPGGGGKGVPGRVYGPAESLSAVSDDACPLLASLLDGCHACIAACGQTASGGASPCWAHLLGPFSPLPLRPSSSSDHLLLRVSPRPSSRLISENPSRSPELPASAVEVYNNHILDLLTEDGCGVTSGVKRQVLTTSDGTKEVSGSVRSAEELMALVGAGLQLRAKQATAVHSDSSRSQLVVTGTLTRAASPPKPAPQPPPHPREPYPPAGRGARTPRASQPPSRFSDSSVAKNVCQPTDLRGAGCLASPGVSGAAGPALRETSFISRSLAALAAVLGALAEGRGHVPRRNSGLTRLLQGALGGDVKLQVTLCVSPGWKHVAETLQSLRFGARVRQVERGRPAPRKRR</sequence>
<dbReference type="PANTHER" id="PTHR47972">
    <property type="entry name" value="KINESIN-LIKE PROTEIN KLP-3"/>
    <property type="match status" value="1"/>
</dbReference>
<dbReference type="InterPro" id="IPR027640">
    <property type="entry name" value="Kinesin-like_fam"/>
</dbReference>
<dbReference type="GO" id="GO:0008017">
    <property type="term" value="F:microtubule binding"/>
    <property type="evidence" value="ECO:0007669"/>
    <property type="project" value="InterPro"/>
</dbReference>